<comment type="cofactor">
    <cofactor evidence="1">
        <name>Zn(2+)</name>
        <dbReference type="ChEBI" id="CHEBI:29105"/>
    </cofactor>
</comment>
<evidence type="ECO:0000256" key="5">
    <source>
        <dbReference type="ARBA" id="ARBA00023002"/>
    </source>
</evidence>
<dbReference type="PANTHER" id="PTHR43350">
    <property type="entry name" value="NAD-DEPENDENT ALCOHOL DEHYDROGENASE"/>
    <property type="match status" value="1"/>
</dbReference>
<comment type="similarity">
    <text evidence="2">Belongs to the zinc-containing alcohol dehydrogenase family.</text>
</comment>
<dbReference type="Proteomes" id="UP001265700">
    <property type="component" value="Unassembled WGS sequence"/>
</dbReference>
<dbReference type="SUPFAM" id="SSF51735">
    <property type="entry name" value="NAD(P)-binding Rossmann-fold domains"/>
    <property type="match status" value="1"/>
</dbReference>
<reference evidence="6 7" key="1">
    <citation type="submission" date="2023-07" db="EMBL/GenBank/DDBJ databases">
        <title>Sorghum-associated microbial communities from plants grown in Nebraska, USA.</title>
        <authorList>
            <person name="Schachtman D."/>
        </authorList>
    </citation>
    <scope>NUCLEOTIDE SEQUENCE [LARGE SCALE GENOMIC DNA]</scope>
    <source>
        <strain evidence="6 7">4249</strain>
    </source>
</reference>
<sequence length="332" mass="35565">MTENAPAHSLACWINAPLQAELRTTTLPALAPGEVRVLALHSGVSRGTETLVFRGEVPASETQRMRAPFQEGEFSFPLKYGYVSVGRVEEGPPDLVGRLVFCLYPHQTVFQVPASAVLPLPPDVPPARAVLAANLETAINALWDAPPRMGERIAVIGGGTLGLLVAWLAAQVPGCSVQVIDIQASRAPIAGLLGASFSLPEDAKDEADLVIHTSGHAAGLATALRLAAFEATVLELSWYGSREVSVPLGQAFHSRRLVLKSSQVGSVATAMRGRWSHRQRLELALKMLTDPRLDALITHSAPFDELPQVLQRLAGSGAPDVLCHRIDYPEPR</sequence>
<protein>
    <submittedName>
        <fullName evidence="6">NADPH:quinone reductase-like Zn-dependent oxidoreductase</fullName>
    </submittedName>
</protein>
<keyword evidence="3" id="KW-0479">Metal-binding</keyword>
<evidence type="ECO:0000256" key="1">
    <source>
        <dbReference type="ARBA" id="ARBA00001947"/>
    </source>
</evidence>
<evidence type="ECO:0000256" key="3">
    <source>
        <dbReference type="ARBA" id="ARBA00022723"/>
    </source>
</evidence>
<dbReference type="EMBL" id="JAVDWU010000001">
    <property type="protein sequence ID" value="MDR7148966.1"/>
    <property type="molecule type" value="Genomic_DNA"/>
</dbReference>
<dbReference type="InterPro" id="IPR011032">
    <property type="entry name" value="GroES-like_sf"/>
</dbReference>
<dbReference type="Gene3D" id="3.40.50.720">
    <property type="entry name" value="NAD(P)-binding Rossmann-like Domain"/>
    <property type="match status" value="1"/>
</dbReference>
<dbReference type="Gene3D" id="3.90.180.10">
    <property type="entry name" value="Medium-chain alcohol dehydrogenases, catalytic domain"/>
    <property type="match status" value="1"/>
</dbReference>
<dbReference type="InterPro" id="IPR036291">
    <property type="entry name" value="NAD(P)-bd_dom_sf"/>
</dbReference>
<dbReference type="CDD" id="cd08255">
    <property type="entry name" value="2-desacetyl-2-hydroxyethyl_bacteriochlorophyllide_like"/>
    <property type="match status" value="1"/>
</dbReference>
<accession>A0ABU1WIU2</accession>
<dbReference type="PANTHER" id="PTHR43350:SF19">
    <property type="entry name" value="D-GULOSIDE 3-DEHYDROGENASE"/>
    <property type="match status" value="1"/>
</dbReference>
<evidence type="ECO:0000256" key="4">
    <source>
        <dbReference type="ARBA" id="ARBA00022833"/>
    </source>
</evidence>
<keyword evidence="4" id="KW-0862">Zinc</keyword>
<keyword evidence="7" id="KW-1185">Reference proteome</keyword>
<evidence type="ECO:0000256" key="2">
    <source>
        <dbReference type="ARBA" id="ARBA00008072"/>
    </source>
</evidence>
<organism evidence="6 7">
    <name type="scientific">Hydrogenophaga palleronii</name>
    <dbReference type="NCBI Taxonomy" id="65655"/>
    <lineage>
        <taxon>Bacteria</taxon>
        <taxon>Pseudomonadati</taxon>
        <taxon>Pseudomonadota</taxon>
        <taxon>Betaproteobacteria</taxon>
        <taxon>Burkholderiales</taxon>
        <taxon>Comamonadaceae</taxon>
        <taxon>Hydrogenophaga</taxon>
    </lineage>
</organism>
<keyword evidence="5" id="KW-0560">Oxidoreductase</keyword>
<dbReference type="RefSeq" id="WP_310312034.1">
    <property type="nucleotide sequence ID" value="NZ_JAVDWU010000001.1"/>
</dbReference>
<proteinExistence type="inferred from homology"/>
<dbReference type="SUPFAM" id="SSF50129">
    <property type="entry name" value="GroES-like"/>
    <property type="match status" value="1"/>
</dbReference>
<evidence type="ECO:0000313" key="6">
    <source>
        <dbReference type="EMBL" id="MDR7148966.1"/>
    </source>
</evidence>
<comment type="caution">
    <text evidence="6">The sequence shown here is derived from an EMBL/GenBank/DDBJ whole genome shotgun (WGS) entry which is preliminary data.</text>
</comment>
<evidence type="ECO:0000313" key="7">
    <source>
        <dbReference type="Proteomes" id="UP001265700"/>
    </source>
</evidence>
<name>A0ABU1WIU2_9BURK</name>
<gene>
    <name evidence="6" type="ORF">J2W49_000894</name>
</gene>